<dbReference type="OrthoDB" id="9803578at2"/>
<name>A0A6N9Q864_9BACL</name>
<dbReference type="EMBL" id="SIJB01000056">
    <property type="protein sequence ID" value="NBI31042.1"/>
    <property type="molecule type" value="Genomic_DNA"/>
</dbReference>
<dbReference type="InterPro" id="IPR000801">
    <property type="entry name" value="Esterase-like"/>
</dbReference>
<dbReference type="SUPFAM" id="SSF53474">
    <property type="entry name" value="alpha/beta-Hydrolases"/>
    <property type="match status" value="1"/>
</dbReference>
<accession>A0A6N9Q864</accession>
<organism evidence="1 2">
    <name type="scientific">Chengkuizengella marina</name>
    <dbReference type="NCBI Taxonomy" id="2507566"/>
    <lineage>
        <taxon>Bacteria</taxon>
        <taxon>Bacillati</taxon>
        <taxon>Bacillota</taxon>
        <taxon>Bacilli</taxon>
        <taxon>Bacillales</taxon>
        <taxon>Paenibacillaceae</taxon>
        <taxon>Chengkuizengella</taxon>
    </lineage>
</organism>
<dbReference type="RefSeq" id="WP_160647863.1">
    <property type="nucleotide sequence ID" value="NZ_SIJB01000056.1"/>
</dbReference>
<dbReference type="InterPro" id="IPR029058">
    <property type="entry name" value="AB_hydrolase_fold"/>
</dbReference>
<reference evidence="1 2" key="1">
    <citation type="submission" date="2019-01" db="EMBL/GenBank/DDBJ databases">
        <title>Chengkuizengella sp. nov., isolated from deep-sea sediment of East Pacific Ocean.</title>
        <authorList>
            <person name="Yang J."/>
            <person name="Lai Q."/>
            <person name="Shao Z."/>
        </authorList>
    </citation>
    <scope>NUCLEOTIDE SEQUENCE [LARGE SCALE GENOMIC DNA]</scope>
    <source>
        <strain evidence="1 2">YPA3-1-1</strain>
    </source>
</reference>
<evidence type="ECO:0000313" key="2">
    <source>
        <dbReference type="Proteomes" id="UP000448943"/>
    </source>
</evidence>
<protein>
    <submittedName>
        <fullName evidence="1">Esterase family protein</fullName>
    </submittedName>
</protein>
<dbReference type="PANTHER" id="PTHR48098">
    <property type="entry name" value="ENTEROCHELIN ESTERASE-RELATED"/>
    <property type="match status" value="1"/>
</dbReference>
<sequence>MSDVQYYKRTINKEKIQSKILDDVRSLRVYLPSGYNELSSYPVIYCQDGEQFFNFGRIATHATRLILEEDLDPVIIVGVDVKLSKRTSEYAPEGERFEIYKAFFIQELLPFIEEKYPVRNHVSERIIAGDSLGGTVSLHIALDHPHLFQKVISLSGAFLDRTQARIELEGDLSWLELYMLIGLREDVVKTERDTFDFLQANRVTKEILLKRKTKLKYVEKDGEHLWGFWQNELDDILKYFLKS</sequence>
<dbReference type="Pfam" id="PF00756">
    <property type="entry name" value="Esterase"/>
    <property type="match status" value="1"/>
</dbReference>
<evidence type="ECO:0000313" key="1">
    <source>
        <dbReference type="EMBL" id="NBI31042.1"/>
    </source>
</evidence>
<comment type="caution">
    <text evidence="1">The sequence shown here is derived from an EMBL/GenBank/DDBJ whole genome shotgun (WGS) entry which is preliminary data.</text>
</comment>
<gene>
    <name evidence="1" type="ORF">ERL59_19010</name>
</gene>
<dbReference type="Proteomes" id="UP000448943">
    <property type="component" value="Unassembled WGS sequence"/>
</dbReference>
<proteinExistence type="predicted"/>
<dbReference type="AlphaFoldDB" id="A0A6N9Q864"/>
<dbReference type="PANTHER" id="PTHR48098:SF3">
    <property type="entry name" value="IRON(III) ENTEROBACTIN ESTERASE"/>
    <property type="match status" value="1"/>
</dbReference>
<dbReference type="Gene3D" id="3.40.50.1820">
    <property type="entry name" value="alpha/beta hydrolase"/>
    <property type="match status" value="1"/>
</dbReference>
<keyword evidence="2" id="KW-1185">Reference proteome</keyword>
<dbReference type="InterPro" id="IPR050583">
    <property type="entry name" value="Mycobacterial_A85_antigen"/>
</dbReference>